<proteinExistence type="predicted"/>
<dbReference type="EMBL" id="JAUKUA010000001">
    <property type="protein sequence ID" value="KAK0730723.1"/>
    <property type="molecule type" value="Genomic_DNA"/>
</dbReference>
<organism evidence="1 2">
    <name type="scientific">Lasiosphaeris hirsuta</name>
    <dbReference type="NCBI Taxonomy" id="260670"/>
    <lineage>
        <taxon>Eukaryota</taxon>
        <taxon>Fungi</taxon>
        <taxon>Dikarya</taxon>
        <taxon>Ascomycota</taxon>
        <taxon>Pezizomycotina</taxon>
        <taxon>Sordariomycetes</taxon>
        <taxon>Sordariomycetidae</taxon>
        <taxon>Sordariales</taxon>
        <taxon>Lasiosphaeriaceae</taxon>
        <taxon>Lasiosphaeris</taxon>
    </lineage>
</organism>
<reference evidence="1" key="1">
    <citation type="submission" date="2023-06" db="EMBL/GenBank/DDBJ databases">
        <title>Genome-scale phylogeny and comparative genomics of the fungal order Sordariales.</title>
        <authorList>
            <consortium name="Lawrence Berkeley National Laboratory"/>
            <person name="Hensen N."/>
            <person name="Bonometti L."/>
            <person name="Westerberg I."/>
            <person name="Brannstrom I.O."/>
            <person name="Guillou S."/>
            <person name="Cros-Aarteil S."/>
            <person name="Calhoun S."/>
            <person name="Haridas S."/>
            <person name="Kuo A."/>
            <person name="Mondo S."/>
            <person name="Pangilinan J."/>
            <person name="Riley R."/>
            <person name="Labutti K."/>
            <person name="Andreopoulos B."/>
            <person name="Lipzen A."/>
            <person name="Chen C."/>
            <person name="Yanf M."/>
            <person name="Daum C."/>
            <person name="Ng V."/>
            <person name="Clum A."/>
            <person name="Steindorff A."/>
            <person name="Ohm R."/>
            <person name="Martin F."/>
            <person name="Silar P."/>
            <person name="Natvig D."/>
            <person name="Lalanne C."/>
            <person name="Gautier V."/>
            <person name="Ament-Velasquez S.L."/>
            <person name="Kruys A."/>
            <person name="Hutchinson M.I."/>
            <person name="Powell A.J."/>
            <person name="Barry K."/>
            <person name="Miller A.N."/>
            <person name="Grigoriev I.V."/>
            <person name="Debuchy R."/>
            <person name="Gladieux P."/>
            <person name="Thoren M.H."/>
            <person name="Johannesson H."/>
        </authorList>
    </citation>
    <scope>NUCLEOTIDE SEQUENCE</scope>
    <source>
        <strain evidence="1">SMH4607-1</strain>
    </source>
</reference>
<name>A0AA40BAL2_9PEZI</name>
<evidence type="ECO:0000313" key="1">
    <source>
        <dbReference type="EMBL" id="KAK0730723.1"/>
    </source>
</evidence>
<keyword evidence="2" id="KW-1185">Reference proteome</keyword>
<comment type="caution">
    <text evidence="1">The sequence shown here is derived from an EMBL/GenBank/DDBJ whole genome shotgun (WGS) entry which is preliminary data.</text>
</comment>
<gene>
    <name evidence="1" type="ORF">B0H67DRAFT_48232</name>
</gene>
<sequence>MLGLATAVWQLRGTWLWDVHETTEMAQLGPSRGDIVVHEITFTGDATLFGRACGGPLPLGFKHDKLPQFHQPIASSVLDNGRLIPWFARLLCSPSVRSLNPFRPKLFKLPGPELRRSTECRVRGRLRHPQRLMWLLGAPDKTALA</sequence>
<protein>
    <submittedName>
        <fullName evidence="1">Uncharacterized protein</fullName>
    </submittedName>
</protein>
<evidence type="ECO:0000313" key="2">
    <source>
        <dbReference type="Proteomes" id="UP001172102"/>
    </source>
</evidence>
<dbReference type="Proteomes" id="UP001172102">
    <property type="component" value="Unassembled WGS sequence"/>
</dbReference>
<dbReference type="AlphaFoldDB" id="A0AA40BAL2"/>
<accession>A0AA40BAL2</accession>